<accession>A0ABZ0S1C0</accession>
<gene>
    <name evidence="1" type="ORF">R6U77_06180</name>
</gene>
<organism evidence="1 2">
    <name type="scientific">Lysinibacillus louembei</name>
    <dbReference type="NCBI Taxonomy" id="1470088"/>
    <lineage>
        <taxon>Bacteria</taxon>
        <taxon>Bacillati</taxon>
        <taxon>Bacillota</taxon>
        <taxon>Bacilli</taxon>
        <taxon>Bacillales</taxon>
        <taxon>Bacillaceae</taxon>
        <taxon>Lysinibacillus</taxon>
    </lineage>
</organism>
<reference evidence="1 2" key="1">
    <citation type="submission" date="2023-09" db="EMBL/GenBank/DDBJ databases">
        <authorList>
            <person name="Page C.A."/>
            <person name="Perez-Diaz I.M."/>
        </authorList>
    </citation>
    <scope>NUCLEOTIDE SEQUENCE [LARGE SCALE GENOMIC DNA]</scope>
    <source>
        <strain evidence="1 2">Ll15</strain>
    </source>
</reference>
<keyword evidence="2" id="KW-1185">Reference proteome</keyword>
<protein>
    <recommendedName>
        <fullName evidence="3">DUF4367 domain-containing protein</fullName>
    </recommendedName>
</protein>
<dbReference type="EMBL" id="CP137624">
    <property type="protein sequence ID" value="WPK13261.1"/>
    <property type="molecule type" value="Genomic_DNA"/>
</dbReference>
<evidence type="ECO:0000313" key="2">
    <source>
        <dbReference type="Proteomes" id="UP001322664"/>
    </source>
</evidence>
<sequence>MFKIKKIGLFLFSICLLFIFLINSSFANEYKFEKNLLDIGYKEIDKAIAEAETYFQRTIKLPKKVPGLEFTHIFGRFISLDATPNTYLEIKYINQDSPEKHYKIEIRPIKHKIPINDTHITQLLKLHDGSDVIYSTKIQGFNILIFEKNEWQYILSLDQRVSQQAAELLLKIANSVE</sequence>
<evidence type="ECO:0000313" key="1">
    <source>
        <dbReference type="EMBL" id="WPK13261.1"/>
    </source>
</evidence>
<dbReference type="RefSeq" id="WP_319837800.1">
    <property type="nucleotide sequence ID" value="NZ_CP137624.1"/>
</dbReference>
<dbReference type="Proteomes" id="UP001322664">
    <property type="component" value="Chromosome"/>
</dbReference>
<name>A0ABZ0S1C0_9BACI</name>
<proteinExistence type="predicted"/>
<evidence type="ECO:0008006" key="3">
    <source>
        <dbReference type="Google" id="ProtNLM"/>
    </source>
</evidence>